<comment type="catalytic activity">
    <reaction evidence="1">
        <text>(9Z,12Z)-octadecadienoate + O2 = (11S)-hydroperoxy-(9Z,12Z)-octadecadienoate</text>
        <dbReference type="Rhea" id="RHEA:18993"/>
        <dbReference type="ChEBI" id="CHEBI:15379"/>
        <dbReference type="ChEBI" id="CHEBI:30245"/>
        <dbReference type="ChEBI" id="CHEBI:57467"/>
        <dbReference type="EC" id="1.13.11.45"/>
    </reaction>
</comment>
<dbReference type="PRINTS" id="PR00087">
    <property type="entry name" value="LIPOXYGENASE"/>
</dbReference>
<evidence type="ECO:0000256" key="7">
    <source>
        <dbReference type="ARBA" id="ARBA00023002"/>
    </source>
</evidence>
<feature type="region of interest" description="Disordered" evidence="9">
    <location>
        <begin position="822"/>
        <end position="888"/>
    </location>
</feature>
<dbReference type="GO" id="GO:0050584">
    <property type="term" value="F:linoleate 11-lipoxygenase activity"/>
    <property type="evidence" value="ECO:0007669"/>
    <property type="project" value="UniProtKB-EC"/>
</dbReference>
<dbReference type="EMBL" id="JAULSR010000001">
    <property type="protein sequence ID" value="KAK0636407.1"/>
    <property type="molecule type" value="Genomic_DNA"/>
</dbReference>
<dbReference type="SUPFAM" id="SSF48484">
    <property type="entry name" value="Lipoxigenase"/>
    <property type="match status" value="1"/>
</dbReference>
<feature type="compositionally biased region" description="Polar residues" evidence="9">
    <location>
        <begin position="777"/>
        <end position="786"/>
    </location>
</feature>
<feature type="compositionally biased region" description="Basic and acidic residues" evidence="9">
    <location>
        <begin position="844"/>
        <end position="869"/>
    </location>
</feature>
<dbReference type="GO" id="GO:0043651">
    <property type="term" value="P:linoleic acid metabolic process"/>
    <property type="evidence" value="ECO:0007669"/>
    <property type="project" value="UniProtKB-ARBA"/>
</dbReference>
<evidence type="ECO:0000256" key="3">
    <source>
        <dbReference type="ARBA" id="ARBA00013178"/>
    </source>
</evidence>
<dbReference type="Gene3D" id="1.20.245.10">
    <property type="entry name" value="Lipoxygenase-1, Domain 5"/>
    <property type="match status" value="1"/>
</dbReference>
<keyword evidence="12" id="KW-1185">Reference proteome</keyword>
<dbReference type="InterPro" id="IPR000907">
    <property type="entry name" value="LipOase"/>
</dbReference>
<dbReference type="EC" id="1.13.11.45" evidence="3"/>
<sequence>MSSQSLADRALAFLYSFVQKPLDPNLPAPTASQAADRADKHAILKHPSEKEFLSKIAPKEVNNAPLPSFDPGIFNNELLNMKLCPTLGSEDPTNVTEPEGNVKEGTYMGTQVALTQAYSRIEQTFSSLFDVLGIESTLPRIISLEEQRKLYKFTPYPKNADGTFAEYPPHLDHIPPDQDISPLKIFNVIGTLQTQIILKKIIPDDGGIISRTKRWIADKERAAAFGGDPEKGITIQDVVDYNKYHRKFGTDIANGGNIGLLDDWYSDRRFADQQFTGTNPTTIAQASTTWIAAFSGAAKTGGYDKWVIALSKADPNSLFVQDGSYFRKACGVSDPEAVLYNKQPGSDDNWAVGAVSLFQLYDDGKLHPIAICIDHKGSMEKSVTIFNKRMTPHHSTSEEKDDWPWRYAKTCAQVTDWMRHELTVHLTLSHLVEEAIIVATNRTVPMEHPLYKLLYPHWYKTLSLNAAARASLVPQVVVDIVGVSPAQCYSFLRDAYDTYDFVGSYIPNDLKRRGFPNTEEGLRSPRYKNYAYAKNMLALWNTLRKYVKSMLVLFFPDDETVATDQHIQDWAKEIQTAAFMPSFPAIKTLDGLVDAVTMCIHIASPYHSAVNYLQNFYQIFVIAKPPSLCQLPPQSLEQLRRYGERDLVLSLPINRQREWLLAAQVPWLLSFKVDDDRSLLNYAVSQWRVYKYKDKEPHGADIKKNSELFYGDLSGVLLGGSSILGYTLGVYLAKLPRTCHQARGLRTEDRVNPNLPIPQEHAPPDYQNLQLQPTATMPSVKNPNKPSKNRIAARNGRSKKAAMKSAARGVTKITKNESMRGARTGLMPTSGAGAPLSSKKQRKVDKALAHALKRKMEASGEVEMKDISEPKTAAKKANAEQVVEMDIE</sequence>
<dbReference type="AlphaFoldDB" id="A0AA39XLU6"/>
<dbReference type="Proteomes" id="UP001174934">
    <property type="component" value="Unassembled WGS sequence"/>
</dbReference>
<comment type="cofactor">
    <cofactor evidence="2">
        <name>Mn(2+)</name>
        <dbReference type="ChEBI" id="CHEBI:29035"/>
    </cofactor>
</comment>
<keyword evidence="8" id="KW-0464">Manganese</keyword>
<accession>A0AA39XLU6</accession>
<dbReference type="Pfam" id="PF00305">
    <property type="entry name" value="Lipoxygenase"/>
    <property type="match status" value="1"/>
</dbReference>
<comment type="caution">
    <text evidence="11">The sequence shown here is derived from an EMBL/GenBank/DDBJ whole genome shotgun (WGS) entry which is preliminary data.</text>
</comment>
<evidence type="ECO:0000259" key="10">
    <source>
        <dbReference type="PROSITE" id="PS51393"/>
    </source>
</evidence>
<name>A0AA39XLU6_9PEZI</name>
<reference evidence="11" key="1">
    <citation type="submission" date="2023-06" db="EMBL/GenBank/DDBJ databases">
        <title>Genome-scale phylogeny and comparative genomics of the fungal order Sordariales.</title>
        <authorList>
            <consortium name="Lawrence Berkeley National Laboratory"/>
            <person name="Hensen N."/>
            <person name="Bonometti L."/>
            <person name="Westerberg I."/>
            <person name="Brannstrom I.O."/>
            <person name="Guillou S."/>
            <person name="Cros-Aarteil S."/>
            <person name="Calhoun S."/>
            <person name="Haridas S."/>
            <person name="Kuo A."/>
            <person name="Mondo S."/>
            <person name="Pangilinan J."/>
            <person name="Riley R."/>
            <person name="LaButti K."/>
            <person name="Andreopoulos B."/>
            <person name="Lipzen A."/>
            <person name="Chen C."/>
            <person name="Yanf M."/>
            <person name="Daum C."/>
            <person name="Ng V."/>
            <person name="Clum A."/>
            <person name="Steindorff A."/>
            <person name="Ohm R."/>
            <person name="Martin F."/>
            <person name="Silar P."/>
            <person name="Natvig D."/>
            <person name="Lalanne C."/>
            <person name="Gautier V."/>
            <person name="Ament-velasquez S.L."/>
            <person name="Kruys A."/>
            <person name="Hutchinson M.I."/>
            <person name="Powell A.J."/>
            <person name="Barry K."/>
            <person name="Miller A.N."/>
            <person name="Grigoriev I.V."/>
            <person name="Debuchy R."/>
            <person name="Gladieux P."/>
            <person name="Thoren M.H."/>
            <person name="Johannesson H."/>
        </authorList>
    </citation>
    <scope>NUCLEOTIDE SEQUENCE</scope>
    <source>
        <strain evidence="11">SMH3391-2</strain>
    </source>
</reference>
<dbReference type="PROSITE" id="PS51393">
    <property type="entry name" value="LIPOXYGENASE_3"/>
    <property type="match status" value="1"/>
</dbReference>
<evidence type="ECO:0000256" key="6">
    <source>
        <dbReference type="ARBA" id="ARBA00022964"/>
    </source>
</evidence>
<evidence type="ECO:0000256" key="5">
    <source>
        <dbReference type="ARBA" id="ARBA00022723"/>
    </source>
</evidence>
<evidence type="ECO:0000256" key="1">
    <source>
        <dbReference type="ARBA" id="ARBA00000366"/>
    </source>
</evidence>
<organism evidence="11 12">
    <name type="scientific">Bombardia bombarda</name>
    <dbReference type="NCBI Taxonomy" id="252184"/>
    <lineage>
        <taxon>Eukaryota</taxon>
        <taxon>Fungi</taxon>
        <taxon>Dikarya</taxon>
        <taxon>Ascomycota</taxon>
        <taxon>Pezizomycotina</taxon>
        <taxon>Sordariomycetes</taxon>
        <taxon>Sordariomycetidae</taxon>
        <taxon>Sordariales</taxon>
        <taxon>Lasiosphaeriaceae</taxon>
        <taxon>Bombardia</taxon>
    </lineage>
</organism>
<gene>
    <name evidence="11" type="ORF">B0T17DRAFT_503862</name>
</gene>
<dbReference type="InterPro" id="IPR036226">
    <property type="entry name" value="LipOase_C_sf"/>
</dbReference>
<keyword evidence="6" id="KW-0223">Dioxygenase</keyword>
<evidence type="ECO:0000256" key="2">
    <source>
        <dbReference type="ARBA" id="ARBA00001936"/>
    </source>
</evidence>
<evidence type="ECO:0000256" key="8">
    <source>
        <dbReference type="ARBA" id="ARBA00023211"/>
    </source>
</evidence>
<evidence type="ECO:0000313" key="12">
    <source>
        <dbReference type="Proteomes" id="UP001174934"/>
    </source>
</evidence>
<proteinExistence type="predicted"/>
<feature type="domain" description="Lipoxygenase" evidence="10">
    <location>
        <begin position="341"/>
        <end position="687"/>
    </location>
</feature>
<dbReference type="PANTHER" id="PTHR11771">
    <property type="entry name" value="LIPOXYGENASE"/>
    <property type="match status" value="1"/>
</dbReference>
<dbReference type="GO" id="GO:0034440">
    <property type="term" value="P:lipid oxidation"/>
    <property type="evidence" value="ECO:0007669"/>
    <property type="project" value="InterPro"/>
</dbReference>
<dbReference type="GO" id="GO:0046872">
    <property type="term" value="F:metal ion binding"/>
    <property type="evidence" value="ECO:0007669"/>
    <property type="project" value="UniProtKB-KW"/>
</dbReference>
<dbReference type="InterPro" id="IPR013819">
    <property type="entry name" value="LipOase_C"/>
</dbReference>
<keyword evidence="7" id="KW-0560">Oxidoreductase</keyword>
<feature type="region of interest" description="Disordered" evidence="9">
    <location>
        <begin position="777"/>
        <end position="809"/>
    </location>
</feature>
<protein>
    <recommendedName>
        <fullName evidence="4">Manganese lipoxygenase</fullName>
        <ecNumber evidence="3">1.13.11.45</ecNumber>
    </recommendedName>
</protein>
<evidence type="ECO:0000256" key="9">
    <source>
        <dbReference type="SAM" id="MobiDB-lite"/>
    </source>
</evidence>
<keyword evidence="5" id="KW-0479">Metal-binding</keyword>
<evidence type="ECO:0000256" key="4">
    <source>
        <dbReference type="ARBA" id="ARBA00021175"/>
    </source>
</evidence>
<evidence type="ECO:0000313" key="11">
    <source>
        <dbReference type="EMBL" id="KAK0636407.1"/>
    </source>
</evidence>